<reference evidence="2 3" key="1">
    <citation type="submission" date="2019-04" db="EMBL/GenBank/DDBJ databases">
        <title>Taxonomy of novel Haliea sp. from mangrove soil of West Coast of India.</title>
        <authorList>
            <person name="Verma A."/>
            <person name="Kumar P."/>
            <person name="Krishnamurthi S."/>
        </authorList>
    </citation>
    <scope>NUCLEOTIDE SEQUENCE [LARGE SCALE GENOMIC DNA]</scope>
    <source>
        <strain evidence="2 3">SAOS-164</strain>
    </source>
</reference>
<dbReference type="CDD" id="cd00143">
    <property type="entry name" value="PP2Cc"/>
    <property type="match status" value="1"/>
</dbReference>
<proteinExistence type="predicted"/>
<dbReference type="OrthoDB" id="9801841at2"/>
<dbReference type="PROSITE" id="PS51746">
    <property type="entry name" value="PPM_2"/>
    <property type="match status" value="1"/>
</dbReference>
<dbReference type="Proteomes" id="UP000298050">
    <property type="component" value="Unassembled WGS sequence"/>
</dbReference>
<dbReference type="Pfam" id="PF13672">
    <property type="entry name" value="PP2C_2"/>
    <property type="match status" value="1"/>
</dbReference>
<comment type="caution">
    <text evidence="2">The sequence shown here is derived from an EMBL/GenBank/DDBJ whole genome shotgun (WGS) entry which is preliminary data.</text>
</comment>
<dbReference type="EMBL" id="SRLE01000009">
    <property type="protein sequence ID" value="TGD72645.1"/>
    <property type="molecule type" value="Genomic_DNA"/>
</dbReference>
<gene>
    <name evidence="2" type="ORF">E4634_14070</name>
</gene>
<dbReference type="InterPro" id="IPR036457">
    <property type="entry name" value="PPM-type-like_dom_sf"/>
</dbReference>
<accession>A0A4Z0M026</accession>
<feature type="domain" description="PPM-type phosphatase" evidence="1">
    <location>
        <begin position="31"/>
        <end position="261"/>
    </location>
</feature>
<evidence type="ECO:0000259" key="1">
    <source>
        <dbReference type="PROSITE" id="PS51746"/>
    </source>
</evidence>
<dbReference type="Gene3D" id="3.60.40.10">
    <property type="entry name" value="PPM-type phosphatase domain"/>
    <property type="match status" value="1"/>
</dbReference>
<dbReference type="InterPro" id="IPR015655">
    <property type="entry name" value="PP2C"/>
</dbReference>
<dbReference type="SUPFAM" id="SSF81606">
    <property type="entry name" value="PP2C-like"/>
    <property type="match status" value="1"/>
</dbReference>
<dbReference type="InterPro" id="IPR001932">
    <property type="entry name" value="PPM-type_phosphatase-like_dom"/>
</dbReference>
<protein>
    <submittedName>
        <fullName evidence="2">Serine/threonine-protein phosphatase</fullName>
    </submittedName>
</protein>
<evidence type="ECO:0000313" key="3">
    <source>
        <dbReference type="Proteomes" id="UP000298050"/>
    </source>
</evidence>
<dbReference type="RefSeq" id="WP_135444961.1">
    <property type="nucleotide sequence ID" value="NZ_SRLE01000009.1"/>
</dbReference>
<dbReference type="GO" id="GO:0004722">
    <property type="term" value="F:protein serine/threonine phosphatase activity"/>
    <property type="evidence" value="ECO:0007669"/>
    <property type="project" value="InterPro"/>
</dbReference>
<dbReference type="SMART" id="SM00332">
    <property type="entry name" value="PP2Cc"/>
    <property type="match status" value="1"/>
</dbReference>
<evidence type="ECO:0000313" key="2">
    <source>
        <dbReference type="EMBL" id="TGD72645.1"/>
    </source>
</evidence>
<dbReference type="PANTHER" id="PTHR47992">
    <property type="entry name" value="PROTEIN PHOSPHATASE"/>
    <property type="match status" value="1"/>
</dbReference>
<dbReference type="SMART" id="SM00331">
    <property type="entry name" value="PP2C_SIG"/>
    <property type="match status" value="1"/>
</dbReference>
<name>A0A4Z0M026_9GAMM</name>
<sequence>MSRISLEDLAEIEAGFASEDIVDDATTTGIAWHSASRTHVGRVRHINEDAFLDAPERRLWVVADGMGGLNRGDFASKAVVREFGNFTRGHTVADCLRDIEARMAAVNDTCRTAFRGKRSGSTVAAMLVFGDHAFFLWAGDSRIYRWRGHTVEQVTEDHTVAQEKHARGELTPEERDTHASVNVLTRAVGAHRQLKLDVCYHRVEPGDRYLLCSDGLYRHMALPEVASLLHRGTPLQVAENLIDLALDRGGHDNITAIVVEAGDSQAG</sequence>
<organism evidence="2 3">
    <name type="scientific">Mangrovimicrobium sediminis</name>
    <dbReference type="NCBI Taxonomy" id="2562682"/>
    <lineage>
        <taxon>Bacteria</taxon>
        <taxon>Pseudomonadati</taxon>
        <taxon>Pseudomonadota</taxon>
        <taxon>Gammaproteobacteria</taxon>
        <taxon>Cellvibrionales</taxon>
        <taxon>Halieaceae</taxon>
        <taxon>Mangrovimicrobium</taxon>
    </lineage>
</organism>
<keyword evidence="3" id="KW-1185">Reference proteome</keyword>
<dbReference type="AlphaFoldDB" id="A0A4Z0M026"/>